<dbReference type="EMBL" id="MOMC01000016">
    <property type="protein sequence ID" value="ONH31475.1"/>
    <property type="molecule type" value="Genomic_DNA"/>
</dbReference>
<evidence type="ECO:0000313" key="3">
    <source>
        <dbReference type="Proteomes" id="UP000188929"/>
    </source>
</evidence>
<keyword evidence="3" id="KW-1185">Reference proteome</keyword>
<dbReference type="AlphaFoldDB" id="A0A1V2IEH6"/>
<evidence type="ECO:0000256" key="1">
    <source>
        <dbReference type="SAM" id="Phobius"/>
    </source>
</evidence>
<evidence type="ECO:0000313" key="2">
    <source>
        <dbReference type="EMBL" id="ONH31475.1"/>
    </source>
</evidence>
<reference evidence="3" key="1">
    <citation type="submission" date="2016-10" db="EMBL/GenBank/DDBJ databases">
        <title>Frankia sp. NRRL B-16386 Genome sequencing.</title>
        <authorList>
            <person name="Ghodhbane-Gtari F."/>
            <person name="Swanson E."/>
            <person name="Gueddou A."/>
            <person name="Hezbri K."/>
            <person name="Ktari K."/>
            <person name="Nouioui I."/>
            <person name="Morris K."/>
            <person name="Simpson S."/>
            <person name="Abebe-Akele F."/>
            <person name="Thomas K."/>
            <person name="Gtari M."/>
            <person name="Tisa L.S."/>
        </authorList>
    </citation>
    <scope>NUCLEOTIDE SEQUENCE [LARGE SCALE GENOMIC DNA]</scope>
    <source>
        <strain evidence="3">NRRL B-16386</strain>
    </source>
</reference>
<sequence>MVDDGSMLTSAWPVRVVLAVVTLTAAVALAGCGGGDKAASSAPEDAKAACEALARTKPTLTHPTDVDWRRLRAAGDLGVAAATADKKKYGDLSQPFAVVYRDALNSETTSIYTDARAALSVCADKNLPH</sequence>
<protein>
    <submittedName>
        <fullName evidence="2">Uncharacterized protein</fullName>
    </submittedName>
</protein>
<keyword evidence="1" id="KW-0812">Transmembrane</keyword>
<proteinExistence type="predicted"/>
<accession>A0A1V2IEH6</accession>
<organism evidence="2 3">
    <name type="scientific">Pseudofrankia asymbiotica</name>
    <dbReference type="NCBI Taxonomy" id="1834516"/>
    <lineage>
        <taxon>Bacteria</taxon>
        <taxon>Bacillati</taxon>
        <taxon>Actinomycetota</taxon>
        <taxon>Actinomycetes</taxon>
        <taxon>Frankiales</taxon>
        <taxon>Frankiaceae</taxon>
        <taxon>Pseudofrankia</taxon>
    </lineage>
</organism>
<feature type="transmembrane region" description="Helical" evidence="1">
    <location>
        <begin position="12"/>
        <end position="32"/>
    </location>
</feature>
<gene>
    <name evidence="2" type="ORF">BL253_09665</name>
</gene>
<dbReference type="Proteomes" id="UP000188929">
    <property type="component" value="Unassembled WGS sequence"/>
</dbReference>
<keyword evidence="1" id="KW-1133">Transmembrane helix</keyword>
<comment type="caution">
    <text evidence="2">The sequence shown here is derived from an EMBL/GenBank/DDBJ whole genome shotgun (WGS) entry which is preliminary data.</text>
</comment>
<keyword evidence="1" id="KW-0472">Membrane</keyword>
<name>A0A1V2IEH6_9ACTN</name>